<name>A0A2J0LL77_9BACT</name>
<gene>
    <name evidence="1" type="ORF">COW11_01235</name>
</gene>
<sequence>MEQATNIQPTLLFSVLCDDIRREDNGKFILLGLFETIGSRVFPAHHPTIYVMNCWCSGLGSFKQRTRILDTGSKVLVQDEETSFQLTSLKAKHRIIARFNNILLQAPGEYSVEVLSDGDLKVRYPLIVEQINPANQSRYKIGG</sequence>
<evidence type="ECO:0000313" key="1">
    <source>
        <dbReference type="EMBL" id="PIW66810.1"/>
    </source>
</evidence>
<dbReference type="Proteomes" id="UP000231267">
    <property type="component" value="Unassembled WGS sequence"/>
</dbReference>
<dbReference type="Pfam" id="PF22091">
    <property type="entry name" value="DUF6941"/>
    <property type="match status" value="1"/>
</dbReference>
<dbReference type="AlphaFoldDB" id="A0A2J0LL77"/>
<proteinExistence type="predicted"/>
<organism evidence="1 2">
    <name type="scientific">Candidatus Taenaricola geysiri</name>
    <dbReference type="NCBI Taxonomy" id="1974752"/>
    <lineage>
        <taxon>Bacteria</taxon>
        <taxon>Pseudomonadati</taxon>
        <taxon>Candidatus Omnitrophota</taxon>
        <taxon>Candidatus Taenaricola</taxon>
    </lineage>
</organism>
<comment type="caution">
    <text evidence="1">The sequence shown here is derived from an EMBL/GenBank/DDBJ whole genome shotgun (WGS) entry which is preliminary data.</text>
</comment>
<dbReference type="InterPro" id="IPR054221">
    <property type="entry name" value="DUF6941"/>
</dbReference>
<dbReference type="EMBL" id="PFGP01000027">
    <property type="protein sequence ID" value="PIW66810.1"/>
    <property type="molecule type" value="Genomic_DNA"/>
</dbReference>
<protein>
    <submittedName>
        <fullName evidence="1">Uncharacterized protein</fullName>
    </submittedName>
</protein>
<accession>A0A2J0LL77</accession>
<evidence type="ECO:0000313" key="2">
    <source>
        <dbReference type="Proteomes" id="UP000231267"/>
    </source>
</evidence>
<reference evidence="1 2" key="1">
    <citation type="submission" date="2017-09" db="EMBL/GenBank/DDBJ databases">
        <title>Depth-based differentiation of microbial function through sediment-hosted aquifers and enrichment of novel symbionts in the deep terrestrial subsurface.</title>
        <authorList>
            <person name="Probst A.J."/>
            <person name="Ladd B."/>
            <person name="Jarett J.K."/>
            <person name="Geller-Mcgrath D.E."/>
            <person name="Sieber C.M."/>
            <person name="Emerson J.B."/>
            <person name="Anantharaman K."/>
            <person name="Thomas B.C."/>
            <person name="Malmstrom R."/>
            <person name="Stieglmeier M."/>
            <person name="Klingl A."/>
            <person name="Woyke T."/>
            <person name="Ryan C.M."/>
            <person name="Banfield J.F."/>
        </authorList>
    </citation>
    <scope>NUCLEOTIDE SEQUENCE [LARGE SCALE GENOMIC DNA]</scope>
    <source>
        <strain evidence="1">CG12_big_fil_rev_8_21_14_0_65_43_15</strain>
    </source>
</reference>